<dbReference type="Pfam" id="PF07568">
    <property type="entry name" value="HisKA_2"/>
    <property type="match status" value="1"/>
</dbReference>
<feature type="compositionally biased region" description="Low complexity" evidence="9">
    <location>
        <begin position="427"/>
        <end position="441"/>
    </location>
</feature>
<evidence type="ECO:0000256" key="8">
    <source>
        <dbReference type="ARBA" id="ARBA00023012"/>
    </source>
</evidence>
<name>C7NFJ6_KYTSD</name>
<evidence type="ECO:0000256" key="2">
    <source>
        <dbReference type="ARBA" id="ARBA00012438"/>
    </source>
</evidence>
<dbReference type="InterPro" id="IPR003594">
    <property type="entry name" value="HATPase_dom"/>
</dbReference>
<dbReference type="InterPro" id="IPR011102">
    <property type="entry name" value="Sig_transdc_His_kinase_HWE"/>
</dbReference>
<dbReference type="STRING" id="478801.Ksed_08780"/>
<accession>C7NFJ6</accession>
<keyword evidence="4" id="KW-0808">Transferase</keyword>
<sequence length="480" mass="50487">MGDWQLLADLSMADLVLWVRQPAAVAGEPDTWLAVAHARPTTSQMVFVEDVVGRDSEGMQGLAWAARTGGRVHLGGRQLSAGRVVDEDVVGVRASHQKDDCGAVLSRHTLASVMRSSSSLEQRYRAMADDLMTMISQGEFPTLAAATGRRRGAPRVGDGVLRLDASGVVQYASPNAVSALHRLGVSGAVPGQRLVDMVSELPRTASGSLTPVDEALPVVLTGRAAWWSEIDTGAVQVSVRAIPVVVDGRRAGALVLMRDVTSLRRGEEALVSREASVREVHHRVKNNLQTVSALLRLQARRVEDQAARAALETAVHRLGAISVVHETLAQTAEEVVDVDRVVDRVVGLVVDLTGAGEGEGEGDQRITHRREGSFGEMGSAQASAVAMVVSELVQNAVTHAGDGTVEVVVGARRMARPGEGDPTLTVSISDDGPGIDPDAGAAGTGLGRQIVEALVGDLGGTVTWEANTPRGTRATFTARV</sequence>
<feature type="region of interest" description="Disordered" evidence="9">
    <location>
        <begin position="416"/>
        <end position="443"/>
    </location>
</feature>
<reference evidence="11 12" key="1">
    <citation type="journal article" date="2009" name="Stand. Genomic Sci.">
        <title>Complete genome sequence of Kytococcus sedentarius type strain (541).</title>
        <authorList>
            <person name="Sims D."/>
            <person name="Brettin T."/>
            <person name="Detter J.C."/>
            <person name="Han C."/>
            <person name="Lapidus A."/>
            <person name="Copeland A."/>
            <person name="Glavina Del Rio T."/>
            <person name="Nolan M."/>
            <person name="Chen F."/>
            <person name="Lucas S."/>
            <person name="Tice H."/>
            <person name="Cheng J.F."/>
            <person name="Bruce D."/>
            <person name="Goodwin L."/>
            <person name="Pitluck S."/>
            <person name="Ovchinnikova G."/>
            <person name="Pati A."/>
            <person name="Ivanova N."/>
            <person name="Mavrommatis K."/>
            <person name="Chen A."/>
            <person name="Palaniappan K."/>
            <person name="D'haeseleer P."/>
            <person name="Chain P."/>
            <person name="Bristow J."/>
            <person name="Eisen J.A."/>
            <person name="Markowitz V."/>
            <person name="Hugenholtz P."/>
            <person name="Schneider S."/>
            <person name="Goker M."/>
            <person name="Pukall R."/>
            <person name="Kyrpides N.C."/>
            <person name="Klenk H.P."/>
        </authorList>
    </citation>
    <scope>NUCLEOTIDE SEQUENCE [LARGE SCALE GENOMIC DNA]</scope>
    <source>
        <strain evidence="12">ATCC 14392 / DSM 20547 / JCM 11482 / CCUG 33030 / NBRC 15357 / NCTC 11040 / CCM 314 / 541</strain>
    </source>
</reference>
<dbReference type="Gene3D" id="3.30.450.20">
    <property type="entry name" value="PAS domain"/>
    <property type="match status" value="1"/>
</dbReference>
<evidence type="ECO:0000256" key="9">
    <source>
        <dbReference type="SAM" id="MobiDB-lite"/>
    </source>
</evidence>
<dbReference type="GO" id="GO:0004673">
    <property type="term" value="F:protein histidine kinase activity"/>
    <property type="evidence" value="ECO:0007669"/>
    <property type="project" value="UniProtKB-EC"/>
</dbReference>
<dbReference type="HOGENOM" id="CLU_045351_1_0_11"/>
<protein>
    <recommendedName>
        <fullName evidence="2">histidine kinase</fullName>
        <ecNumber evidence="2">2.7.13.3</ecNumber>
    </recommendedName>
</protein>
<dbReference type="InterPro" id="IPR013656">
    <property type="entry name" value="PAS_4"/>
</dbReference>
<dbReference type="SMART" id="SM00387">
    <property type="entry name" value="HATPase_c"/>
    <property type="match status" value="1"/>
</dbReference>
<evidence type="ECO:0000313" key="12">
    <source>
        <dbReference type="Proteomes" id="UP000006666"/>
    </source>
</evidence>
<dbReference type="InterPro" id="IPR005467">
    <property type="entry name" value="His_kinase_dom"/>
</dbReference>
<dbReference type="InterPro" id="IPR022066">
    <property type="entry name" value="PdtaS_GAF"/>
</dbReference>
<dbReference type="EMBL" id="CP001686">
    <property type="protein sequence ID" value="ACV05931.1"/>
    <property type="molecule type" value="Genomic_DNA"/>
</dbReference>
<keyword evidence="5" id="KW-0547">Nucleotide-binding</keyword>
<keyword evidence="7" id="KW-0067">ATP-binding</keyword>
<keyword evidence="6 11" id="KW-0418">Kinase</keyword>
<dbReference type="InterPro" id="IPR036890">
    <property type="entry name" value="HATPase_C_sf"/>
</dbReference>
<dbReference type="PANTHER" id="PTHR43065">
    <property type="entry name" value="SENSOR HISTIDINE KINASE"/>
    <property type="match status" value="1"/>
</dbReference>
<evidence type="ECO:0000259" key="10">
    <source>
        <dbReference type="PROSITE" id="PS50109"/>
    </source>
</evidence>
<dbReference type="PANTHER" id="PTHR43065:SF23">
    <property type="entry name" value="SENSOR HISTIDINE KINASE PDTAS"/>
    <property type="match status" value="1"/>
</dbReference>
<dbReference type="Gene3D" id="3.30.565.10">
    <property type="entry name" value="Histidine kinase-like ATPase, C-terminal domain"/>
    <property type="match status" value="1"/>
</dbReference>
<evidence type="ECO:0000256" key="4">
    <source>
        <dbReference type="ARBA" id="ARBA00022679"/>
    </source>
</evidence>
<dbReference type="InterPro" id="IPR038424">
    <property type="entry name" value="H_kinase_PdtaS_GAF_sf"/>
</dbReference>
<dbReference type="SMART" id="SM00911">
    <property type="entry name" value="HWE_HK"/>
    <property type="match status" value="1"/>
</dbReference>
<gene>
    <name evidence="11" type="ordered locus">Ksed_08780</name>
</gene>
<keyword evidence="12" id="KW-1185">Reference proteome</keyword>
<evidence type="ECO:0000256" key="1">
    <source>
        <dbReference type="ARBA" id="ARBA00000085"/>
    </source>
</evidence>
<evidence type="ECO:0000256" key="3">
    <source>
        <dbReference type="ARBA" id="ARBA00022553"/>
    </source>
</evidence>
<dbReference type="InterPro" id="IPR011495">
    <property type="entry name" value="Sig_transdc_His_kin_sub2_dim/P"/>
</dbReference>
<dbReference type="PROSITE" id="PS50109">
    <property type="entry name" value="HIS_KIN"/>
    <property type="match status" value="1"/>
</dbReference>
<proteinExistence type="predicted"/>
<keyword evidence="3" id="KW-0597">Phosphoprotein</keyword>
<dbReference type="Pfam" id="PF08448">
    <property type="entry name" value="PAS_4"/>
    <property type="match status" value="1"/>
</dbReference>
<dbReference type="KEGG" id="kse:Ksed_08780"/>
<dbReference type="GO" id="GO:0000160">
    <property type="term" value="P:phosphorelay signal transduction system"/>
    <property type="evidence" value="ECO:0007669"/>
    <property type="project" value="UniProtKB-KW"/>
</dbReference>
<keyword evidence="8" id="KW-0902">Two-component regulatory system</keyword>
<dbReference type="AlphaFoldDB" id="C7NFJ6"/>
<evidence type="ECO:0000256" key="6">
    <source>
        <dbReference type="ARBA" id="ARBA00022777"/>
    </source>
</evidence>
<organism evidence="11 12">
    <name type="scientific">Kytococcus sedentarius (strain ATCC 14392 / DSM 20547 / JCM 11482 / CCUG 33030 / NBRC 15357 / NCTC 11040 / CCM 314 / 541)</name>
    <name type="common">Micrococcus sedentarius</name>
    <dbReference type="NCBI Taxonomy" id="478801"/>
    <lineage>
        <taxon>Bacteria</taxon>
        <taxon>Bacillati</taxon>
        <taxon>Actinomycetota</taxon>
        <taxon>Actinomycetes</taxon>
        <taxon>Micrococcales</taxon>
        <taxon>Kytococcaceae</taxon>
        <taxon>Kytococcus</taxon>
    </lineage>
</organism>
<dbReference type="Gene3D" id="3.30.450.280">
    <property type="entry name" value="GAF domain"/>
    <property type="match status" value="1"/>
</dbReference>
<evidence type="ECO:0000313" key="11">
    <source>
        <dbReference type="EMBL" id="ACV05931.1"/>
    </source>
</evidence>
<dbReference type="GO" id="GO:0005524">
    <property type="term" value="F:ATP binding"/>
    <property type="evidence" value="ECO:0007669"/>
    <property type="project" value="UniProtKB-KW"/>
</dbReference>
<evidence type="ECO:0000256" key="7">
    <source>
        <dbReference type="ARBA" id="ARBA00022840"/>
    </source>
</evidence>
<feature type="domain" description="Histidine kinase" evidence="10">
    <location>
        <begin position="279"/>
        <end position="480"/>
    </location>
</feature>
<dbReference type="Pfam" id="PF02518">
    <property type="entry name" value="HATPase_c"/>
    <property type="match status" value="1"/>
</dbReference>
<dbReference type="Proteomes" id="UP000006666">
    <property type="component" value="Chromosome"/>
</dbReference>
<evidence type="ECO:0000256" key="5">
    <source>
        <dbReference type="ARBA" id="ARBA00022741"/>
    </source>
</evidence>
<dbReference type="EC" id="2.7.13.3" evidence="2"/>
<dbReference type="eggNOG" id="COG3920">
    <property type="taxonomic scope" value="Bacteria"/>
</dbReference>
<dbReference type="PRINTS" id="PR00344">
    <property type="entry name" value="BCTRLSENSOR"/>
</dbReference>
<dbReference type="InterPro" id="IPR004358">
    <property type="entry name" value="Sig_transdc_His_kin-like_C"/>
</dbReference>
<dbReference type="Pfam" id="PF12282">
    <property type="entry name" value="GAF_PdtaS"/>
    <property type="match status" value="1"/>
</dbReference>
<dbReference type="SUPFAM" id="SSF55874">
    <property type="entry name" value="ATPase domain of HSP90 chaperone/DNA topoisomerase II/histidine kinase"/>
    <property type="match status" value="1"/>
</dbReference>
<comment type="catalytic activity">
    <reaction evidence="1">
        <text>ATP + protein L-histidine = ADP + protein N-phospho-L-histidine.</text>
        <dbReference type="EC" id="2.7.13.3"/>
    </reaction>
</comment>